<gene>
    <name evidence="2" type="ORF">FOL47_009591</name>
</gene>
<comment type="caution">
    <text evidence="2">The sequence shown here is derived from an EMBL/GenBank/DDBJ whole genome shotgun (WGS) entry which is preliminary data.</text>
</comment>
<dbReference type="Proteomes" id="UP000591131">
    <property type="component" value="Unassembled WGS sequence"/>
</dbReference>
<keyword evidence="3" id="KW-1185">Reference proteome</keyword>
<proteinExistence type="predicted"/>
<name>A0A7J6MRJ0_PERCH</name>
<protein>
    <recommendedName>
        <fullName evidence="4">Neuropathy target esterase</fullName>
    </recommendedName>
</protein>
<evidence type="ECO:0000313" key="2">
    <source>
        <dbReference type="EMBL" id="KAF4674185.1"/>
    </source>
</evidence>
<dbReference type="AlphaFoldDB" id="A0A7J6MRJ0"/>
<dbReference type="EMBL" id="JAAPAO010000068">
    <property type="protein sequence ID" value="KAF4674185.1"/>
    <property type="molecule type" value="Genomic_DNA"/>
</dbReference>
<evidence type="ECO:0008006" key="4">
    <source>
        <dbReference type="Google" id="ProtNLM"/>
    </source>
</evidence>
<accession>A0A7J6MRJ0</accession>
<organism evidence="2 3">
    <name type="scientific">Perkinsus chesapeaki</name>
    <name type="common">Clam parasite</name>
    <name type="synonym">Perkinsus andrewsi</name>
    <dbReference type="NCBI Taxonomy" id="330153"/>
    <lineage>
        <taxon>Eukaryota</taxon>
        <taxon>Sar</taxon>
        <taxon>Alveolata</taxon>
        <taxon>Perkinsozoa</taxon>
        <taxon>Perkinsea</taxon>
        <taxon>Perkinsida</taxon>
        <taxon>Perkinsidae</taxon>
        <taxon>Perkinsus</taxon>
    </lineage>
</organism>
<evidence type="ECO:0000313" key="3">
    <source>
        <dbReference type="Proteomes" id="UP000591131"/>
    </source>
</evidence>
<evidence type="ECO:0000256" key="1">
    <source>
        <dbReference type="SAM" id="MobiDB-lite"/>
    </source>
</evidence>
<sequence length="441" mass="50324">MRLPPHVMALELRLFNKMLEKAAGNGPLPDMLHEFAPHLGKRELTLDCPREEILASAAPSFVFVMNEELLGVYPTGNGLHIKKPLKGDEQVMVLKPGFKGEVVYYYDSKNHHLFILHDDMRKLNQYDLSVGPKSKSTIKVHGLIEHHASRPEPTSMLLTKVFVFILLGNNRLFCIDREAIGESAQAKLIWSSESTPLTGCSLVADSKDPLSVMVVGSARANTWRLLKISMRHRMEPLCFREVSNEQLAPPGYSGSEHVCDVYPIGDDMLALRTRTFRRVEVEIDAYMHVYHPPTKHFGPKAKLYDTYYSKCRQMVYGGKDILYSASLPSDSARPNRASYVYNEGYNEYDMDSDEHSDDDEDSEDDDEEDEDEDDEDEDDEDEELELNEDSSSVVSYVRSTSSRLTFPRAYRPTWHTAGRAFKRRRCSASCKITAYYMYMDP</sequence>
<reference evidence="2 3" key="1">
    <citation type="submission" date="2020-04" db="EMBL/GenBank/DDBJ databases">
        <title>Perkinsus chesapeaki whole genome sequence.</title>
        <authorList>
            <person name="Bogema D.R."/>
        </authorList>
    </citation>
    <scope>NUCLEOTIDE SEQUENCE [LARGE SCALE GENOMIC DNA]</scope>
    <source>
        <strain evidence="2">ATCC PRA-425</strain>
    </source>
</reference>
<feature type="region of interest" description="Disordered" evidence="1">
    <location>
        <begin position="347"/>
        <end position="394"/>
    </location>
</feature>
<feature type="compositionally biased region" description="Acidic residues" evidence="1">
    <location>
        <begin position="347"/>
        <end position="388"/>
    </location>
</feature>